<protein>
    <submittedName>
        <fullName evidence="4">Flagellin C</fullName>
    </submittedName>
</protein>
<dbReference type="AlphaFoldDB" id="A0A1J5QN06"/>
<keyword evidence="4" id="KW-0282">Flagellum</keyword>
<sequence>MGLRINQNIAAMNAYRNLSITDGQMAKSLERLSSGFRINRAADDAAGLSISEGLRSQIGGLKVAVRNAQDGISVVQTAEGALSEVHSILQRMRDLAVQASNTGSQDVTARTAAQTELTQLNFELDRIGATTRFGQQALLNGVGASVSATAAPVAGVLTTPASGAFAISGTWKNSTTGANVALTGAAVTLGTATSYSSAASYQSAIQSALDTTMTANGIAAGSVTATVTGNSATSWTVALSTSSLTANLTGTTGFSTTAGTALGVTTQSSGLQQSSFGTTFQIGANSGEQVGVAFGAVSSTVLGTNSLDLVNSASAAITTIDSAISSISTERATLGAFQNRFEHTINNLNVTVENLSASESRIRDTDMAAEMVNFTRSQILSQAGTAMLAQANAQPQSVLKLLG</sequence>
<keyword evidence="1" id="KW-0975">Bacterial flagellum</keyword>
<keyword evidence="4" id="KW-0966">Cell projection</keyword>
<feature type="domain" description="Flagellin N-terminal" evidence="2">
    <location>
        <begin position="5"/>
        <end position="142"/>
    </location>
</feature>
<evidence type="ECO:0000256" key="1">
    <source>
        <dbReference type="ARBA" id="ARBA00023143"/>
    </source>
</evidence>
<evidence type="ECO:0000313" key="4">
    <source>
        <dbReference type="EMBL" id="OIQ81324.1"/>
    </source>
</evidence>
<dbReference type="PANTHER" id="PTHR42792:SF2">
    <property type="entry name" value="FLAGELLIN"/>
    <property type="match status" value="1"/>
</dbReference>
<accession>A0A1J5QN06</accession>
<dbReference type="GO" id="GO:0005198">
    <property type="term" value="F:structural molecule activity"/>
    <property type="evidence" value="ECO:0007669"/>
    <property type="project" value="InterPro"/>
</dbReference>
<dbReference type="Gene3D" id="1.20.1330.10">
    <property type="entry name" value="f41 fragment of flagellin, N-terminal domain"/>
    <property type="match status" value="1"/>
</dbReference>
<dbReference type="InterPro" id="IPR046358">
    <property type="entry name" value="Flagellin_C"/>
</dbReference>
<dbReference type="GO" id="GO:0009288">
    <property type="term" value="C:bacterial-type flagellum"/>
    <property type="evidence" value="ECO:0007669"/>
    <property type="project" value="InterPro"/>
</dbReference>
<dbReference type="SUPFAM" id="SSF64518">
    <property type="entry name" value="Phase 1 flagellin"/>
    <property type="match status" value="1"/>
</dbReference>
<dbReference type="Gene3D" id="3.30.70.2120">
    <property type="match status" value="1"/>
</dbReference>
<name>A0A1J5QN06_9ZZZZ</name>
<evidence type="ECO:0000259" key="2">
    <source>
        <dbReference type="Pfam" id="PF00669"/>
    </source>
</evidence>
<proteinExistence type="predicted"/>
<evidence type="ECO:0000259" key="3">
    <source>
        <dbReference type="Pfam" id="PF00700"/>
    </source>
</evidence>
<dbReference type="PANTHER" id="PTHR42792">
    <property type="entry name" value="FLAGELLIN"/>
    <property type="match status" value="1"/>
</dbReference>
<dbReference type="Pfam" id="PF00700">
    <property type="entry name" value="Flagellin_C"/>
    <property type="match status" value="1"/>
</dbReference>
<dbReference type="Pfam" id="PF00669">
    <property type="entry name" value="Flagellin_N"/>
    <property type="match status" value="1"/>
</dbReference>
<dbReference type="Gene3D" id="6.10.10.10">
    <property type="entry name" value="Flagellar export chaperone, C-terminal domain"/>
    <property type="match status" value="1"/>
</dbReference>
<feature type="domain" description="Flagellin C-terminal" evidence="3">
    <location>
        <begin position="317"/>
        <end position="402"/>
    </location>
</feature>
<reference evidence="4" key="1">
    <citation type="submission" date="2016-10" db="EMBL/GenBank/DDBJ databases">
        <title>Sequence of Gallionella enrichment culture.</title>
        <authorList>
            <person name="Poehlein A."/>
            <person name="Muehling M."/>
            <person name="Daniel R."/>
        </authorList>
    </citation>
    <scope>NUCLEOTIDE SEQUENCE</scope>
</reference>
<dbReference type="PRINTS" id="PR00207">
    <property type="entry name" value="FLAGELLIN"/>
</dbReference>
<keyword evidence="4" id="KW-0969">Cilium</keyword>
<gene>
    <name evidence="4" type="primary">flaC</name>
    <name evidence="4" type="ORF">GALL_369070</name>
</gene>
<dbReference type="InterPro" id="IPR001492">
    <property type="entry name" value="Flagellin"/>
</dbReference>
<dbReference type="EMBL" id="MLJW01000939">
    <property type="protein sequence ID" value="OIQ81324.1"/>
    <property type="molecule type" value="Genomic_DNA"/>
</dbReference>
<organism evidence="4">
    <name type="scientific">mine drainage metagenome</name>
    <dbReference type="NCBI Taxonomy" id="410659"/>
    <lineage>
        <taxon>unclassified sequences</taxon>
        <taxon>metagenomes</taxon>
        <taxon>ecological metagenomes</taxon>
    </lineage>
</organism>
<dbReference type="InterPro" id="IPR001029">
    <property type="entry name" value="Flagellin_N"/>
</dbReference>
<dbReference type="InterPro" id="IPR042187">
    <property type="entry name" value="Flagellin_C_sub2"/>
</dbReference>
<comment type="caution">
    <text evidence="4">The sequence shown here is derived from an EMBL/GenBank/DDBJ whole genome shotgun (WGS) entry which is preliminary data.</text>
</comment>